<proteinExistence type="inferred from homology"/>
<evidence type="ECO:0000256" key="1">
    <source>
        <dbReference type="ARBA" id="ARBA00007689"/>
    </source>
</evidence>
<dbReference type="Pfam" id="PF03795">
    <property type="entry name" value="YCII"/>
    <property type="match status" value="1"/>
</dbReference>
<accession>A0AAJ1EYB9</accession>
<organism evidence="3 4">
    <name type="scientific">Varibaculum cambriense</name>
    <dbReference type="NCBI Taxonomy" id="184870"/>
    <lineage>
        <taxon>Bacteria</taxon>
        <taxon>Bacillati</taxon>
        <taxon>Actinomycetota</taxon>
        <taxon>Actinomycetes</taxon>
        <taxon>Actinomycetales</taxon>
        <taxon>Actinomycetaceae</taxon>
        <taxon>Varibaculum</taxon>
    </lineage>
</organism>
<dbReference type="SUPFAM" id="SSF54909">
    <property type="entry name" value="Dimeric alpha+beta barrel"/>
    <property type="match status" value="1"/>
</dbReference>
<comment type="caution">
    <text evidence="3">The sequence shown here is derived from an EMBL/GenBank/DDBJ whole genome shotgun (WGS) entry which is preliminary data.</text>
</comment>
<comment type="similarity">
    <text evidence="1">Belongs to the YciI family.</text>
</comment>
<sequence>MALFAIEYFYDPAAASKMDEVRPNHRAHLRGLHSQGIVKLVGSWVNDPHPGALIAVEAESGEDALAALAEDPFFLAGFITDRKVHQWNVIIGQIA</sequence>
<dbReference type="Gene3D" id="3.30.70.1060">
    <property type="entry name" value="Dimeric alpha+beta barrel"/>
    <property type="match status" value="1"/>
</dbReference>
<name>A0AAJ1EYB9_9ACTO</name>
<dbReference type="InterPro" id="IPR005545">
    <property type="entry name" value="YCII"/>
</dbReference>
<reference evidence="3" key="1">
    <citation type="submission" date="2022-01" db="EMBL/GenBank/DDBJ databases">
        <title>Collection of gut derived symbiotic bacterial strains cultured from healthy donors.</title>
        <authorList>
            <person name="Lin H."/>
            <person name="Kohout C."/>
            <person name="Waligurski E."/>
            <person name="Pamer E.G."/>
        </authorList>
    </citation>
    <scope>NUCLEOTIDE SEQUENCE</scope>
    <source>
        <strain evidence="3">DFI.7.46</strain>
    </source>
</reference>
<dbReference type="AlphaFoldDB" id="A0AAJ1EYB9"/>
<dbReference type="EMBL" id="JAKNHJ010000011">
    <property type="protein sequence ID" value="MCG4618096.1"/>
    <property type="molecule type" value="Genomic_DNA"/>
</dbReference>
<dbReference type="InterPro" id="IPR011008">
    <property type="entry name" value="Dimeric_a/b-barrel"/>
</dbReference>
<gene>
    <name evidence="3" type="ORF">L0M99_06270</name>
</gene>
<feature type="domain" description="YCII-related" evidence="2">
    <location>
        <begin position="3"/>
        <end position="88"/>
    </location>
</feature>
<evidence type="ECO:0000313" key="3">
    <source>
        <dbReference type="EMBL" id="MCG4618096.1"/>
    </source>
</evidence>
<dbReference type="Proteomes" id="UP001200537">
    <property type="component" value="Unassembled WGS sequence"/>
</dbReference>
<protein>
    <submittedName>
        <fullName evidence="3">YciI family protein</fullName>
    </submittedName>
</protein>
<evidence type="ECO:0000313" key="4">
    <source>
        <dbReference type="Proteomes" id="UP001200537"/>
    </source>
</evidence>
<dbReference type="RefSeq" id="WP_024058944.1">
    <property type="nucleotide sequence ID" value="NZ_JAGZVZ010000009.1"/>
</dbReference>
<evidence type="ECO:0000259" key="2">
    <source>
        <dbReference type="Pfam" id="PF03795"/>
    </source>
</evidence>